<accession>A0A7W7GVI7</accession>
<sequence length="199" mass="22564">MLPIKIKQHLAVRAGFQAHSRRKPLRQFAVIVDLAVGDQNEILVVTDQGLAAVFRIDQGEPGESETDGSLAQAFPLVRSTVVKCLGQHGEEYVCIRTEVLPVDPDGAANATHEGFLRLDRYGRWCAPSRRRARTHIAERRKIVLDIRGQPVDQVRDLRTVVCATFLTLGLAYFFMRVPFQWISPVRRRTFFPAPFLMKQ</sequence>
<dbReference type="EMBL" id="JACHNB010000001">
    <property type="protein sequence ID" value="MBB4739043.1"/>
    <property type="molecule type" value="Genomic_DNA"/>
</dbReference>
<gene>
    <name evidence="1" type="ORF">BJY16_002502</name>
</gene>
<reference evidence="1 2" key="1">
    <citation type="submission" date="2020-08" db="EMBL/GenBank/DDBJ databases">
        <title>Sequencing the genomes of 1000 actinobacteria strains.</title>
        <authorList>
            <person name="Klenk H.-P."/>
        </authorList>
    </citation>
    <scope>NUCLEOTIDE SEQUENCE [LARGE SCALE GENOMIC DNA]</scope>
    <source>
        <strain evidence="1 2">DSM 45809</strain>
    </source>
</reference>
<dbReference type="AlphaFoldDB" id="A0A7W7GVI7"/>
<organism evidence="1 2">
    <name type="scientific">Actinoplanes octamycinicus</name>
    <dbReference type="NCBI Taxonomy" id="135948"/>
    <lineage>
        <taxon>Bacteria</taxon>
        <taxon>Bacillati</taxon>
        <taxon>Actinomycetota</taxon>
        <taxon>Actinomycetes</taxon>
        <taxon>Micromonosporales</taxon>
        <taxon>Micromonosporaceae</taxon>
        <taxon>Actinoplanes</taxon>
    </lineage>
</organism>
<evidence type="ECO:0000313" key="2">
    <source>
        <dbReference type="Proteomes" id="UP000546162"/>
    </source>
</evidence>
<keyword evidence="2" id="KW-1185">Reference proteome</keyword>
<comment type="caution">
    <text evidence="1">The sequence shown here is derived from an EMBL/GenBank/DDBJ whole genome shotgun (WGS) entry which is preliminary data.</text>
</comment>
<dbReference type="Proteomes" id="UP000546162">
    <property type="component" value="Unassembled WGS sequence"/>
</dbReference>
<name>A0A7W7GVI7_9ACTN</name>
<proteinExistence type="predicted"/>
<protein>
    <submittedName>
        <fullName evidence="1">Uncharacterized protein</fullName>
    </submittedName>
</protein>
<evidence type="ECO:0000313" key="1">
    <source>
        <dbReference type="EMBL" id="MBB4739043.1"/>
    </source>
</evidence>